<evidence type="ECO:0000313" key="1">
    <source>
        <dbReference type="EMBL" id="AXC15728.1"/>
    </source>
</evidence>
<dbReference type="EMBL" id="CP030840">
    <property type="protein sequence ID" value="AXC15728.1"/>
    <property type="molecule type" value="Genomic_DNA"/>
</dbReference>
<dbReference type="GO" id="GO:0004497">
    <property type="term" value="F:monooxygenase activity"/>
    <property type="evidence" value="ECO:0007669"/>
    <property type="project" value="UniProtKB-KW"/>
</dbReference>
<keyword evidence="1" id="KW-0503">Monooxygenase</keyword>
<dbReference type="KEGG" id="abas:ACPOL_6506"/>
<dbReference type="AlphaFoldDB" id="A0A2Z5G9P9"/>
<sequence length="92" mass="9933">MGGDAWVTAAEEVGAESGVEITAVAIGPGCVVTDLLFEWQSRREIDDDGCLLVRPDGYIAWRQKANSSYHSSNLADALRQVLGKQPAFNLPQ</sequence>
<organism evidence="1 2">
    <name type="scientific">Acidisarcina polymorpha</name>
    <dbReference type="NCBI Taxonomy" id="2211140"/>
    <lineage>
        <taxon>Bacteria</taxon>
        <taxon>Pseudomonadati</taxon>
        <taxon>Acidobacteriota</taxon>
        <taxon>Terriglobia</taxon>
        <taxon>Terriglobales</taxon>
        <taxon>Acidobacteriaceae</taxon>
        <taxon>Acidisarcina</taxon>
    </lineage>
</organism>
<reference evidence="1 2" key="1">
    <citation type="journal article" date="2018" name="Front. Microbiol.">
        <title>Hydrolytic Capabilities as a Key to Environmental Success: Chitinolytic and Cellulolytic Acidobacteria From Acidic Sub-arctic Soils and Boreal Peatlands.</title>
        <authorList>
            <person name="Belova S.E."/>
            <person name="Ravin N.V."/>
            <person name="Pankratov T.A."/>
            <person name="Rakitin A.L."/>
            <person name="Ivanova A.A."/>
            <person name="Beletsky A.V."/>
            <person name="Mardanov A.V."/>
            <person name="Sinninghe Damste J.S."/>
            <person name="Dedysh S.N."/>
        </authorList>
    </citation>
    <scope>NUCLEOTIDE SEQUENCE [LARGE SCALE GENOMIC DNA]</scope>
    <source>
        <strain evidence="1 2">SBC82</strain>
    </source>
</reference>
<keyword evidence="2" id="KW-1185">Reference proteome</keyword>
<keyword evidence="1" id="KW-0560">Oxidoreductase</keyword>
<proteinExistence type="predicted"/>
<name>A0A2Z5G9P9_9BACT</name>
<dbReference type="Gene3D" id="3.40.30.120">
    <property type="match status" value="1"/>
</dbReference>
<evidence type="ECO:0000313" key="2">
    <source>
        <dbReference type="Proteomes" id="UP000253606"/>
    </source>
</evidence>
<gene>
    <name evidence="1" type="ORF">ACPOL_6506</name>
</gene>
<protein>
    <submittedName>
        <fullName evidence="1">FAD-binding monooxygenase, PheA/TfdB family, similarity to 2,4-dichlorophenol 6-monooxygenase</fullName>
    </submittedName>
</protein>
<dbReference type="Proteomes" id="UP000253606">
    <property type="component" value="Chromosome"/>
</dbReference>
<dbReference type="RefSeq" id="WP_338026805.1">
    <property type="nucleotide sequence ID" value="NZ_CP030840.1"/>
</dbReference>
<dbReference type="Pfam" id="PF21274">
    <property type="entry name" value="Rng_hyd_C"/>
    <property type="match status" value="1"/>
</dbReference>
<accession>A0A2Z5G9P9</accession>